<accession>A0A0C9Z004</accession>
<dbReference type="Proteomes" id="UP000054018">
    <property type="component" value="Unassembled WGS sequence"/>
</dbReference>
<dbReference type="EMBL" id="KN833782">
    <property type="protein sequence ID" value="KIK19554.1"/>
    <property type="molecule type" value="Genomic_DNA"/>
</dbReference>
<evidence type="ECO:0008006" key="5">
    <source>
        <dbReference type="Google" id="ProtNLM"/>
    </source>
</evidence>
<keyword evidence="4" id="KW-1185">Reference proteome</keyword>
<protein>
    <recommendedName>
        <fullName evidence="5">Calcipressin</fullName>
    </recommendedName>
</protein>
<dbReference type="PANTHER" id="PTHR10300">
    <property type="entry name" value="CALCIPRESSIN"/>
    <property type="match status" value="1"/>
</dbReference>
<sequence>MPSSPLCIIPPTSPQPMSPAATQPTNTLIITQVPRNFFEPTILQALREYFSVYGEITHWVPISSFFRILLVYSDVESVEHAKASSDPLVIQPNHGEQTILRVYRAEPNPTVSPCSPTSDDQLLKPPPLEKNFLISPPGSPPVGWEPIREDPPNSATLAEDLVTALNRLKCREKRGSREVLLEPEDGIGVGVYVEDCDGGETDDEDKEVDWEYGTRNPSRMCWKPLPTALPPMPMTLR</sequence>
<evidence type="ECO:0000256" key="1">
    <source>
        <dbReference type="ARBA" id="ARBA00008209"/>
    </source>
</evidence>
<dbReference type="Pfam" id="PF04847">
    <property type="entry name" value="Calcipressin"/>
    <property type="match status" value="1"/>
</dbReference>
<dbReference type="OrthoDB" id="17212at2759"/>
<dbReference type="Gene3D" id="3.30.70.330">
    <property type="match status" value="1"/>
</dbReference>
<dbReference type="InterPro" id="IPR012677">
    <property type="entry name" value="Nucleotide-bd_a/b_plait_sf"/>
</dbReference>
<dbReference type="GO" id="GO:0005737">
    <property type="term" value="C:cytoplasm"/>
    <property type="evidence" value="ECO:0007669"/>
    <property type="project" value="TreeGrafter"/>
</dbReference>
<dbReference type="InterPro" id="IPR035979">
    <property type="entry name" value="RBD_domain_sf"/>
</dbReference>
<comment type="similarity">
    <text evidence="1">Belongs to the RCAN family.</text>
</comment>
<dbReference type="HOGENOM" id="CLU_046748_1_0_1"/>
<proteinExistence type="inferred from homology"/>
<dbReference type="GO" id="GO:0005634">
    <property type="term" value="C:nucleus"/>
    <property type="evidence" value="ECO:0007669"/>
    <property type="project" value="TreeGrafter"/>
</dbReference>
<reference evidence="3 4" key="1">
    <citation type="submission" date="2014-04" db="EMBL/GenBank/DDBJ databases">
        <authorList>
            <consortium name="DOE Joint Genome Institute"/>
            <person name="Kuo A."/>
            <person name="Kohler A."/>
            <person name="Costa M.D."/>
            <person name="Nagy L.G."/>
            <person name="Floudas D."/>
            <person name="Copeland A."/>
            <person name="Barry K.W."/>
            <person name="Cichocki N."/>
            <person name="Veneault-Fourrey C."/>
            <person name="LaButti K."/>
            <person name="Lindquist E.A."/>
            <person name="Lipzen A."/>
            <person name="Lundell T."/>
            <person name="Morin E."/>
            <person name="Murat C."/>
            <person name="Sun H."/>
            <person name="Tunlid A."/>
            <person name="Henrissat B."/>
            <person name="Grigoriev I.V."/>
            <person name="Hibbett D.S."/>
            <person name="Martin F."/>
            <person name="Nordberg H.P."/>
            <person name="Cantor M.N."/>
            <person name="Hua S.X."/>
        </authorList>
    </citation>
    <scope>NUCLEOTIDE SEQUENCE [LARGE SCALE GENOMIC DNA]</scope>
    <source>
        <strain evidence="3 4">441</strain>
    </source>
</reference>
<dbReference type="AlphaFoldDB" id="A0A0C9Z004"/>
<dbReference type="InterPro" id="IPR006931">
    <property type="entry name" value="Calcipressin"/>
</dbReference>
<gene>
    <name evidence="3" type="ORF">PISMIDRAFT_683019</name>
</gene>
<dbReference type="GO" id="GO:0003676">
    <property type="term" value="F:nucleic acid binding"/>
    <property type="evidence" value="ECO:0007669"/>
    <property type="project" value="InterPro"/>
</dbReference>
<reference evidence="4" key="2">
    <citation type="submission" date="2015-01" db="EMBL/GenBank/DDBJ databases">
        <title>Evolutionary Origins and Diversification of the Mycorrhizal Mutualists.</title>
        <authorList>
            <consortium name="DOE Joint Genome Institute"/>
            <consortium name="Mycorrhizal Genomics Consortium"/>
            <person name="Kohler A."/>
            <person name="Kuo A."/>
            <person name="Nagy L.G."/>
            <person name="Floudas D."/>
            <person name="Copeland A."/>
            <person name="Barry K.W."/>
            <person name="Cichocki N."/>
            <person name="Veneault-Fourrey C."/>
            <person name="LaButti K."/>
            <person name="Lindquist E.A."/>
            <person name="Lipzen A."/>
            <person name="Lundell T."/>
            <person name="Morin E."/>
            <person name="Murat C."/>
            <person name="Riley R."/>
            <person name="Ohm R."/>
            <person name="Sun H."/>
            <person name="Tunlid A."/>
            <person name="Henrissat B."/>
            <person name="Grigoriev I.V."/>
            <person name="Hibbett D.S."/>
            <person name="Martin F."/>
        </authorList>
    </citation>
    <scope>NUCLEOTIDE SEQUENCE [LARGE SCALE GENOMIC DNA]</scope>
    <source>
        <strain evidence="4">441</strain>
    </source>
</reference>
<evidence type="ECO:0000313" key="3">
    <source>
        <dbReference type="EMBL" id="KIK19554.1"/>
    </source>
</evidence>
<evidence type="ECO:0000256" key="2">
    <source>
        <dbReference type="SAM" id="MobiDB-lite"/>
    </source>
</evidence>
<dbReference type="GO" id="GO:0019722">
    <property type="term" value="P:calcium-mediated signaling"/>
    <property type="evidence" value="ECO:0007669"/>
    <property type="project" value="InterPro"/>
</dbReference>
<name>A0A0C9Z004_9AGAM</name>
<organism evidence="3 4">
    <name type="scientific">Pisolithus microcarpus 441</name>
    <dbReference type="NCBI Taxonomy" id="765257"/>
    <lineage>
        <taxon>Eukaryota</taxon>
        <taxon>Fungi</taxon>
        <taxon>Dikarya</taxon>
        <taxon>Basidiomycota</taxon>
        <taxon>Agaricomycotina</taxon>
        <taxon>Agaricomycetes</taxon>
        <taxon>Agaricomycetidae</taxon>
        <taxon>Boletales</taxon>
        <taxon>Sclerodermatineae</taxon>
        <taxon>Pisolithaceae</taxon>
        <taxon>Pisolithus</taxon>
    </lineage>
</organism>
<dbReference type="PANTHER" id="PTHR10300:SF14">
    <property type="entry name" value="PROTEIN SARAH"/>
    <property type="match status" value="1"/>
</dbReference>
<feature type="region of interest" description="Disordered" evidence="2">
    <location>
        <begin position="1"/>
        <end position="21"/>
    </location>
</feature>
<dbReference type="SUPFAM" id="SSF54928">
    <property type="entry name" value="RNA-binding domain, RBD"/>
    <property type="match status" value="1"/>
</dbReference>
<dbReference type="GO" id="GO:0008597">
    <property type="term" value="F:calcium-dependent protein serine/threonine phosphatase regulator activity"/>
    <property type="evidence" value="ECO:0007669"/>
    <property type="project" value="TreeGrafter"/>
</dbReference>
<evidence type="ECO:0000313" key="4">
    <source>
        <dbReference type="Proteomes" id="UP000054018"/>
    </source>
</evidence>
<dbReference type="STRING" id="765257.A0A0C9Z004"/>